<dbReference type="FunFam" id="2.30.30.190:FF:000001">
    <property type="entry name" value="Putative CAP-Gly domain-containing linker protein 1"/>
    <property type="match status" value="1"/>
</dbReference>
<comment type="subcellular location">
    <subcellularLocation>
        <location evidence="1">Cytoplasm</location>
        <location evidence="1">Cytoskeleton</location>
    </subcellularLocation>
</comment>
<feature type="coiled-coil region" evidence="7">
    <location>
        <begin position="496"/>
        <end position="573"/>
    </location>
</feature>
<keyword evidence="12" id="KW-1185">Reference proteome</keyword>
<feature type="region of interest" description="Disordered" evidence="8">
    <location>
        <begin position="121"/>
        <end position="175"/>
    </location>
</feature>
<feature type="transmembrane region" description="Helical" evidence="9">
    <location>
        <begin position="821"/>
        <end position="837"/>
    </location>
</feature>
<dbReference type="GO" id="GO:0031116">
    <property type="term" value="P:positive regulation of microtubule polymerization"/>
    <property type="evidence" value="ECO:0007669"/>
    <property type="project" value="TreeGrafter"/>
</dbReference>
<feature type="coiled-coil region" evidence="7">
    <location>
        <begin position="745"/>
        <end position="800"/>
    </location>
</feature>
<evidence type="ECO:0000256" key="7">
    <source>
        <dbReference type="SAM" id="Coils"/>
    </source>
</evidence>
<evidence type="ECO:0000259" key="10">
    <source>
        <dbReference type="PROSITE" id="PS50245"/>
    </source>
</evidence>
<sequence>MSTAKPSGLKVPSKIAKAPGTGAPKTNPSTVGAKVAAADKSSSSAGVGDAQNAEENFQIGERVWVNGNKPGFIHFLGETQFAPGQWAGIVLDEPIGKNDGSVAGVRYFQCDALRGIFTRPSKLSRTEGEANGTQTAPPSPTPATPATPATPSSNLARTNSESVSNLSETGSVKKGERELKMGDRVLVGGTKAGVIRFLGETDFAKGEWCGVELDEPLGKNDGAVAGTRYFQCQPKYGLFAPVHKVTRIGFPSTTPAKAKTTVRKVVATPTGLKRSPSASSISTMSSVASSVSAKPSRTGLLTETSSRYNRKISGTTALQEALKEKQQHIEQLMAERDMERAEVAKATSHVGEMEQEIGLLRDDHEQMEAKMDQLRALVEAADKDKIELLNQLEEERRKVEDLQFRVEEACITKGDLETQTRLEHAHIKELEQSLLFEKTKAEKLQRELEDTRVATVSERSRIMDLEKDLLLRTREVADLKLRLGSQQGSEDSDSTLSPLLEEINSLREQLASEQAKQQEELAKYKERLEAQEKTHSEEVAQLQATSVKLSGVREQLEMRLSQSEKQNADITELWRSKLESAIASHQHAMGELKVSLSKGAGALTEELVETKSALERLKSEHTLSLDEATAKHEAAATAWAQEMQALKSQLLSLTEDKERLEESLQSRVEKTEEQHLVEMEDVLGKLHAAELRVKELEEKEAMLAQQTQDKDRETKEQIAEMVALRSQVAQGNQEAVTQKKSLEKLSKKEEQYTSLTTEAESLRSQLAGLERKMKTADEKLEQLSKDKSKLENDISEMMKASGDSSVQLTKMNEDLIQKERYHVFFFYIALIFYNFYIKTV</sequence>
<keyword evidence="3" id="KW-0493">Microtubule</keyword>
<evidence type="ECO:0000256" key="3">
    <source>
        <dbReference type="ARBA" id="ARBA00022701"/>
    </source>
</evidence>
<keyword evidence="6" id="KW-0206">Cytoskeleton</keyword>
<evidence type="ECO:0000256" key="2">
    <source>
        <dbReference type="ARBA" id="ARBA00022490"/>
    </source>
</evidence>
<feature type="coiled-coil region" evidence="7">
    <location>
        <begin position="315"/>
        <end position="447"/>
    </location>
</feature>
<reference evidence="11" key="2">
    <citation type="submission" date="2025-08" db="UniProtKB">
        <authorList>
            <consortium name="Ensembl"/>
        </authorList>
    </citation>
    <scope>IDENTIFICATION</scope>
</reference>
<dbReference type="GO" id="GO:0005938">
    <property type="term" value="C:cell cortex"/>
    <property type="evidence" value="ECO:0007669"/>
    <property type="project" value="TreeGrafter"/>
</dbReference>
<feature type="compositionally biased region" description="Low complexity" evidence="8">
    <location>
        <begin position="31"/>
        <end position="50"/>
    </location>
</feature>
<evidence type="ECO:0000256" key="1">
    <source>
        <dbReference type="ARBA" id="ARBA00004245"/>
    </source>
</evidence>
<dbReference type="PANTHER" id="PTHR18916:SF44">
    <property type="entry name" value="CAP-GLY DOMAIN-CONTAINING LINKER PROTEIN 1"/>
    <property type="match status" value="1"/>
</dbReference>
<dbReference type="Gene3D" id="2.30.30.190">
    <property type="entry name" value="CAP Gly-rich-like domain"/>
    <property type="match status" value="2"/>
</dbReference>
<keyword evidence="2" id="KW-0963">Cytoplasm</keyword>
<dbReference type="GO" id="GO:0005634">
    <property type="term" value="C:nucleus"/>
    <property type="evidence" value="ECO:0007669"/>
    <property type="project" value="TreeGrafter"/>
</dbReference>
<evidence type="ECO:0000256" key="4">
    <source>
        <dbReference type="ARBA" id="ARBA00022737"/>
    </source>
</evidence>
<dbReference type="PANTHER" id="PTHR18916">
    <property type="entry name" value="DYNACTIN 1-RELATED MICROTUBULE-BINDING"/>
    <property type="match status" value="1"/>
</dbReference>
<dbReference type="PROSITE" id="PS50245">
    <property type="entry name" value="CAP_GLY_2"/>
    <property type="match status" value="2"/>
</dbReference>
<dbReference type="InterPro" id="IPR000938">
    <property type="entry name" value="CAP-Gly_domain"/>
</dbReference>
<dbReference type="PROSITE" id="PS00845">
    <property type="entry name" value="CAP_GLY_1"/>
    <property type="match status" value="2"/>
</dbReference>
<dbReference type="GO" id="GO:0031122">
    <property type="term" value="P:cytoplasmic microtubule organization"/>
    <property type="evidence" value="ECO:0007669"/>
    <property type="project" value="TreeGrafter"/>
</dbReference>
<evidence type="ECO:0000256" key="6">
    <source>
        <dbReference type="ARBA" id="ARBA00023212"/>
    </source>
</evidence>
<keyword evidence="5 7" id="KW-0175">Coiled coil</keyword>
<proteinExistence type="predicted"/>
<evidence type="ECO:0000256" key="8">
    <source>
        <dbReference type="SAM" id="MobiDB-lite"/>
    </source>
</evidence>
<dbReference type="GeneTree" id="ENSGT00940000155122"/>
<dbReference type="Pfam" id="PF01302">
    <property type="entry name" value="CAP_GLY"/>
    <property type="match status" value="2"/>
</dbReference>
<keyword evidence="9" id="KW-0812">Transmembrane</keyword>
<feature type="coiled-coil region" evidence="7">
    <location>
        <begin position="600"/>
        <end position="716"/>
    </location>
</feature>
<evidence type="ECO:0000256" key="5">
    <source>
        <dbReference type="ARBA" id="ARBA00023054"/>
    </source>
</evidence>
<accession>A0A7N6FFN1</accession>
<dbReference type="Proteomes" id="UP000265040">
    <property type="component" value="Chromosome 9"/>
</dbReference>
<protein>
    <recommendedName>
        <fullName evidence="10">CAP-Gly domain-containing protein</fullName>
    </recommendedName>
</protein>
<reference evidence="11" key="3">
    <citation type="submission" date="2025-09" db="UniProtKB">
        <authorList>
            <consortium name="Ensembl"/>
        </authorList>
    </citation>
    <scope>IDENTIFICATION</scope>
</reference>
<feature type="domain" description="CAP-Gly" evidence="10">
    <location>
        <begin position="199"/>
        <end position="241"/>
    </location>
</feature>
<reference evidence="11" key="1">
    <citation type="submission" date="2021-04" db="EMBL/GenBank/DDBJ databases">
        <authorList>
            <consortium name="Wellcome Sanger Institute Data Sharing"/>
        </authorList>
    </citation>
    <scope>NUCLEOTIDE SEQUENCE [LARGE SCALE GENOMIC DNA]</scope>
</reference>
<name>A0A7N6FFN1_ANATE</name>
<evidence type="ECO:0000313" key="11">
    <source>
        <dbReference type="Ensembl" id="ENSATEP00000058023.1"/>
    </source>
</evidence>
<dbReference type="InterPro" id="IPR036859">
    <property type="entry name" value="CAP-Gly_dom_sf"/>
</dbReference>
<dbReference type="Ensembl" id="ENSATET00000053157.1">
    <property type="protein sequence ID" value="ENSATEP00000058023.1"/>
    <property type="gene ID" value="ENSATEG00000012079.3"/>
</dbReference>
<evidence type="ECO:0000313" key="12">
    <source>
        <dbReference type="Proteomes" id="UP000265040"/>
    </source>
</evidence>
<dbReference type="SUPFAM" id="SSF74924">
    <property type="entry name" value="Cap-Gly domain"/>
    <property type="match status" value="2"/>
</dbReference>
<dbReference type="AlphaFoldDB" id="A0A7N6FFN1"/>
<dbReference type="GO" id="GO:0035371">
    <property type="term" value="C:microtubule plus-end"/>
    <property type="evidence" value="ECO:0007669"/>
    <property type="project" value="TreeGrafter"/>
</dbReference>
<organism evidence="11 12">
    <name type="scientific">Anabas testudineus</name>
    <name type="common">Climbing perch</name>
    <name type="synonym">Anthias testudineus</name>
    <dbReference type="NCBI Taxonomy" id="64144"/>
    <lineage>
        <taxon>Eukaryota</taxon>
        <taxon>Metazoa</taxon>
        <taxon>Chordata</taxon>
        <taxon>Craniata</taxon>
        <taxon>Vertebrata</taxon>
        <taxon>Euteleostomi</taxon>
        <taxon>Actinopterygii</taxon>
        <taxon>Neopterygii</taxon>
        <taxon>Teleostei</taxon>
        <taxon>Neoteleostei</taxon>
        <taxon>Acanthomorphata</taxon>
        <taxon>Anabantaria</taxon>
        <taxon>Anabantiformes</taxon>
        <taxon>Anabantoidei</taxon>
        <taxon>Anabantidae</taxon>
        <taxon>Anabas</taxon>
    </lineage>
</organism>
<keyword evidence="9" id="KW-1133">Transmembrane helix</keyword>
<feature type="compositionally biased region" description="Polar residues" evidence="8">
    <location>
        <begin position="154"/>
        <end position="170"/>
    </location>
</feature>
<feature type="domain" description="CAP-Gly" evidence="10">
    <location>
        <begin position="77"/>
        <end position="119"/>
    </location>
</feature>
<keyword evidence="9" id="KW-0472">Membrane</keyword>
<dbReference type="FunFam" id="2.30.30.190:FF:000002">
    <property type="entry name" value="CAP-Gly domain containing linker protein 1"/>
    <property type="match status" value="1"/>
</dbReference>
<feature type="region of interest" description="Disordered" evidence="8">
    <location>
        <begin position="1"/>
        <end position="50"/>
    </location>
</feature>
<dbReference type="SMART" id="SM01052">
    <property type="entry name" value="CAP_GLY"/>
    <property type="match status" value="2"/>
</dbReference>
<evidence type="ECO:0000256" key="9">
    <source>
        <dbReference type="SAM" id="Phobius"/>
    </source>
</evidence>
<keyword evidence="4" id="KW-0677">Repeat</keyword>
<dbReference type="GO" id="GO:0051010">
    <property type="term" value="F:microtubule plus-end binding"/>
    <property type="evidence" value="ECO:0007669"/>
    <property type="project" value="TreeGrafter"/>
</dbReference>